<gene>
    <name evidence="1" type="ORF">POPTR_004G069150</name>
</gene>
<name>A0A3N7EWF6_POPTR</name>
<keyword evidence="2" id="KW-1185">Reference proteome</keyword>
<reference evidence="1 2" key="1">
    <citation type="journal article" date="2006" name="Science">
        <title>The genome of black cottonwood, Populus trichocarpa (Torr. &amp; Gray).</title>
        <authorList>
            <person name="Tuskan G.A."/>
            <person name="Difazio S."/>
            <person name="Jansson S."/>
            <person name="Bohlmann J."/>
            <person name="Grigoriev I."/>
            <person name="Hellsten U."/>
            <person name="Putnam N."/>
            <person name="Ralph S."/>
            <person name="Rombauts S."/>
            <person name="Salamov A."/>
            <person name="Schein J."/>
            <person name="Sterck L."/>
            <person name="Aerts A."/>
            <person name="Bhalerao R.R."/>
            <person name="Bhalerao R.P."/>
            <person name="Blaudez D."/>
            <person name="Boerjan W."/>
            <person name="Brun A."/>
            <person name="Brunner A."/>
            <person name="Busov V."/>
            <person name="Campbell M."/>
            <person name="Carlson J."/>
            <person name="Chalot M."/>
            <person name="Chapman J."/>
            <person name="Chen G.L."/>
            <person name="Cooper D."/>
            <person name="Coutinho P.M."/>
            <person name="Couturier J."/>
            <person name="Covert S."/>
            <person name="Cronk Q."/>
            <person name="Cunningham R."/>
            <person name="Davis J."/>
            <person name="Degroeve S."/>
            <person name="Dejardin A."/>
            <person name="Depamphilis C."/>
            <person name="Detter J."/>
            <person name="Dirks B."/>
            <person name="Dubchak I."/>
            <person name="Duplessis S."/>
            <person name="Ehlting J."/>
            <person name="Ellis B."/>
            <person name="Gendler K."/>
            <person name="Goodstein D."/>
            <person name="Gribskov M."/>
            <person name="Grimwood J."/>
            <person name="Groover A."/>
            <person name="Gunter L."/>
            <person name="Hamberger B."/>
            <person name="Heinze B."/>
            <person name="Helariutta Y."/>
            <person name="Henrissat B."/>
            <person name="Holligan D."/>
            <person name="Holt R."/>
            <person name="Huang W."/>
            <person name="Islam-Faridi N."/>
            <person name="Jones S."/>
            <person name="Jones-Rhoades M."/>
            <person name="Jorgensen R."/>
            <person name="Joshi C."/>
            <person name="Kangasjarvi J."/>
            <person name="Karlsson J."/>
            <person name="Kelleher C."/>
            <person name="Kirkpatrick R."/>
            <person name="Kirst M."/>
            <person name="Kohler A."/>
            <person name="Kalluri U."/>
            <person name="Larimer F."/>
            <person name="Leebens-Mack J."/>
            <person name="Leple J.C."/>
            <person name="Locascio P."/>
            <person name="Lou Y."/>
            <person name="Lucas S."/>
            <person name="Martin F."/>
            <person name="Montanini B."/>
            <person name="Napoli C."/>
            <person name="Nelson D.R."/>
            <person name="Nelson C."/>
            <person name="Nieminen K."/>
            <person name="Nilsson O."/>
            <person name="Pereda V."/>
            <person name="Peter G."/>
            <person name="Philippe R."/>
            <person name="Pilate G."/>
            <person name="Poliakov A."/>
            <person name="Razumovskaya J."/>
            <person name="Richardson P."/>
            <person name="Rinaldi C."/>
            <person name="Ritland K."/>
            <person name="Rouze P."/>
            <person name="Ryaboy D."/>
            <person name="Schmutz J."/>
            <person name="Schrader J."/>
            <person name="Segerman B."/>
            <person name="Shin H."/>
            <person name="Siddiqui A."/>
            <person name="Sterky F."/>
            <person name="Terry A."/>
            <person name="Tsai C.J."/>
            <person name="Uberbacher E."/>
            <person name="Unneberg P."/>
            <person name="Vahala J."/>
            <person name="Wall K."/>
            <person name="Wessler S."/>
            <person name="Yang G."/>
            <person name="Yin T."/>
            <person name="Douglas C."/>
            <person name="Marra M."/>
            <person name="Sandberg G."/>
            <person name="Van de Peer Y."/>
            <person name="Rokhsar D."/>
        </authorList>
    </citation>
    <scope>NUCLEOTIDE SEQUENCE [LARGE SCALE GENOMIC DNA]</scope>
    <source>
        <strain evidence="2">cv. Nisqually</strain>
    </source>
</reference>
<dbReference type="EMBL" id="CM009293">
    <property type="protein sequence ID" value="RQO89032.1"/>
    <property type="molecule type" value="Genomic_DNA"/>
</dbReference>
<accession>A0A3N7EWF6</accession>
<sequence>MCGFNSSTFIDLCKHVFRYKGNEFRIPAMSTIMAKPVEMQS</sequence>
<organism evidence="1 2">
    <name type="scientific">Populus trichocarpa</name>
    <name type="common">Western balsam poplar</name>
    <name type="synonym">Populus balsamifera subsp. trichocarpa</name>
    <dbReference type="NCBI Taxonomy" id="3694"/>
    <lineage>
        <taxon>Eukaryota</taxon>
        <taxon>Viridiplantae</taxon>
        <taxon>Streptophyta</taxon>
        <taxon>Embryophyta</taxon>
        <taxon>Tracheophyta</taxon>
        <taxon>Spermatophyta</taxon>
        <taxon>Magnoliopsida</taxon>
        <taxon>eudicotyledons</taxon>
        <taxon>Gunneridae</taxon>
        <taxon>Pentapetalae</taxon>
        <taxon>rosids</taxon>
        <taxon>fabids</taxon>
        <taxon>Malpighiales</taxon>
        <taxon>Salicaceae</taxon>
        <taxon>Saliceae</taxon>
        <taxon>Populus</taxon>
    </lineage>
</organism>
<dbReference type="AlphaFoldDB" id="A0A3N7EWF6"/>
<dbReference type="Proteomes" id="UP000006729">
    <property type="component" value="Chromosome 4"/>
</dbReference>
<evidence type="ECO:0000313" key="1">
    <source>
        <dbReference type="EMBL" id="RQO89032.1"/>
    </source>
</evidence>
<proteinExistence type="predicted"/>
<protein>
    <submittedName>
        <fullName evidence="1">Uncharacterized protein</fullName>
    </submittedName>
</protein>
<evidence type="ECO:0000313" key="2">
    <source>
        <dbReference type="Proteomes" id="UP000006729"/>
    </source>
</evidence>
<dbReference type="InParanoid" id="A0A3N7EWF6"/>